<dbReference type="PROSITE" id="PS52016">
    <property type="entry name" value="TONB_DEPENDENT_REC_3"/>
    <property type="match status" value="1"/>
</dbReference>
<dbReference type="InterPro" id="IPR037066">
    <property type="entry name" value="Plug_dom_sf"/>
</dbReference>
<comment type="caution">
    <text evidence="9">The sequence shown here is derived from an EMBL/GenBank/DDBJ whole genome shotgun (WGS) entry which is preliminary data.</text>
</comment>
<dbReference type="SUPFAM" id="SSF49464">
    <property type="entry name" value="Carboxypeptidase regulatory domain-like"/>
    <property type="match status" value="1"/>
</dbReference>
<name>A0A918MNN4_9FLAO</name>
<dbReference type="AlphaFoldDB" id="A0A918MNN4"/>
<evidence type="ECO:0000256" key="1">
    <source>
        <dbReference type="ARBA" id="ARBA00004571"/>
    </source>
</evidence>
<dbReference type="GO" id="GO:0009279">
    <property type="term" value="C:cell outer membrane"/>
    <property type="evidence" value="ECO:0007669"/>
    <property type="project" value="UniProtKB-SubCell"/>
</dbReference>
<evidence type="ECO:0000256" key="3">
    <source>
        <dbReference type="ARBA" id="ARBA00022452"/>
    </source>
</evidence>
<evidence type="ECO:0000256" key="2">
    <source>
        <dbReference type="ARBA" id="ARBA00022448"/>
    </source>
</evidence>
<evidence type="ECO:0000256" key="6">
    <source>
        <dbReference type="ARBA" id="ARBA00023237"/>
    </source>
</evidence>
<keyword evidence="3 7" id="KW-1134">Transmembrane beta strand</keyword>
<dbReference type="Pfam" id="PF13715">
    <property type="entry name" value="CarbopepD_reg_2"/>
    <property type="match status" value="1"/>
</dbReference>
<dbReference type="Pfam" id="PF07715">
    <property type="entry name" value="Plug"/>
    <property type="match status" value="1"/>
</dbReference>
<keyword evidence="4 7" id="KW-0812">Transmembrane</keyword>
<accession>A0A918MNN4</accession>
<evidence type="ECO:0000313" key="10">
    <source>
        <dbReference type="Proteomes" id="UP000634668"/>
    </source>
</evidence>
<organism evidence="9 10">
    <name type="scientific">Arenibacter certesii</name>
    <dbReference type="NCBI Taxonomy" id="228955"/>
    <lineage>
        <taxon>Bacteria</taxon>
        <taxon>Pseudomonadati</taxon>
        <taxon>Bacteroidota</taxon>
        <taxon>Flavobacteriia</taxon>
        <taxon>Flavobacteriales</taxon>
        <taxon>Flavobacteriaceae</taxon>
        <taxon>Arenibacter</taxon>
    </lineage>
</organism>
<evidence type="ECO:0000256" key="4">
    <source>
        <dbReference type="ARBA" id="ARBA00022692"/>
    </source>
</evidence>
<keyword evidence="5 7" id="KW-0472">Membrane</keyword>
<reference evidence="9" key="2">
    <citation type="submission" date="2020-09" db="EMBL/GenBank/DDBJ databases">
        <authorList>
            <person name="Sun Q."/>
            <person name="Kim S."/>
        </authorList>
    </citation>
    <scope>NUCLEOTIDE SEQUENCE</scope>
    <source>
        <strain evidence="9">KCTC 12113</strain>
    </source>
</reference>
<feature type="domain" description="TonB-dependent receptor plug" evidence="8">
    <location>
        <begin position="161"/>
        <end position="268"/>
    </location>
</feature>
<keyword evidence="6 7" id="KW-0998">Cell outer membrane</keyword>
<sequence>MKKPYNILRGLWHLIIIDIQKGLPLLLSCSILLTTSGKLYSRSIENALNTIKVEKENKTKFSLQKNNQDIIVKGKVTDINGSPLPGASIVEKGTSNGTQTDFEGDFSIQVKNVNASLIVSYIGFETQEVPVDGGATISIKLEENAEGLEEVVVVGYGTQKKINLTGAISIIDDEELTKRPVNNVASMLQGKLSGVMINQGSGQPGKEMTSIRIRGTGTFSGAGSNPLVIIDGIAGSLDNIDPENVESISVLKDAASAAIYGARAANGVIVVTTKSGIKGDVIVNYHGNIASHSATILPDLINNSVEYMEMWNSAHTRQGIPNLFTSEQINAYKNASPGDSKFPNFNWLDHSIRSTPVQKHNLSVSGGTEKTNFYANIGYYDQEGIVIGHDFKKYSGQIKIDTKISDNLSFGANASMAIGDRKQPWLADSDFILLIYGSQPMYSPYLADGSGRYSHGGWPDKWVNRNPEFVANEGGDFYDSKNIRASAFLRLNILPELQWEVKGAIDYSDSFNKFVNYPIDSYAFSSNEWYSDGWPVFNGVRDQFERSNQPTLLSTLNYNKEFKNGHNLSILAGYNQESFKWRFLQGARRDFNFPQLRELNAGNSEGQNTTGSASEWAIQSYFGRITYNFKEKYLFEANARYDGTSRIFKENRWGLFPSLSAAWRVSQENFMREYDWVDNLKLRASWGQLGNQNIGNYPYQDVLSSANYPLGASLEQGLRQTRLTDKTLEWETTTSTDIGIDLSLGNGLLSMVFDWYKKDTEGILSTAEIPASVGLSAPTVNFASMQNSGIELLLGHRNKVGELSYSVDINYSKNKNEVTKVKAPSLGRQSTVEGKPINSYYMVEWDGIFQSQAEIDAAPVHPGNPQPGDLRFKDTNLDGVINADDRTFVDGAHPDFTYGGSISLQWKNWDLSVFFQGVEGQKYYLTWWGFWPFTQGTAPTTDWRNAWTPENQSQTMPALWSFSTYGNAAMSGTENTFDLHDASYMRIKNLQIGYNLPQNICEKINMKDIRVYFSGDNLITFSNLKNVDPERSGGNTRGSVYPQTKILSLGVKVKL</sequence>
<dbReference type="InterPro" id="IPR023997">
    <property type="entry name" value="TonB-dep_OMP_SusC/RagA_CS"/>
</dbReference>
<reference evidence="9" key="1">
    <citation type="journal article" date="2014" name="Int. J. Syst. Evol. Microbiol.">
        <title>Complete genome sequence of Corynebacterium casei LMG S-19264T (=DSM 44701T), isolated from a smear-ripened cheese.</title>
        <authorList>
            <consortium name="US DOE Joint Genome Institute (JGI-PGF)"/>
            <person name="Walter F."/>
            <person name="Albersmeier A."/>
            <person name="Kalinowski J."/>
            <person name="Ruckert C."/>
        </authorList>
    </citation>
    <scope>NUCLEOTIDE SEQUENCE</scope>
    <source>
        <strain evidence="9">KCTC 12113</strain>
    </source>
</reference>
<dbReference type="InterPro" id="IPR023996">
    <property type="entry name" value="TonB-dep_OMP_SusC/RagA"/>
</dbReference>
<keyword evidence="10" id="KW-1185">Reference proteome</keyword>
<dbReference type="Proteomes" id="UP000634668">
    <property type="component" value="Unassembled WGS sequence"/>
</dbReference>
<gene>
    <name evidence="9" type="ORF">GCM10007383_28510</name>
</gene>
<comment type="similarity">
    <text evidence="7">Belongs to the TonB-dependent receptor family.</text>
</comment>
<evidence type="ECO:0000313" key="9">
    <source>
        <dbReference type="EMBL" id="GGW42111.1"/>
    </source>
</evidence>
<dbReference type="Gene3D" id="2.60.40.1120">
    <property type="entry name" value="Carboxypeptidase-like, regulatory domain"/>
    <property type="match status" value="1"/>
</dbReference>
<evidence type="ECO:0000256" key="5">
    <source>
        <dbReference type="ARBA" id="ARBA00023136"/>
    </source>
</evidence>
<dbReference type="Gene3D" id="2.170.130.10">
    <property type="entry name" value="TonB-dependent receptor, plug domain"/>
    <property type="match status" value="1"/>
</dbReference>
<dbReference type="InterPro" id="IPR036942">
    <property type="entry name" value="Beta-barrel_TonB_sf"/>
</dbReference>
<dbReference type="InterPro" id="IPR008969">
    <property type="entry name" value="CarboxyPept-like_regulatory"/>
</dbReference>
<protein>
    <submittedName>
        <fullName evidence="9">SusC/RagA family TonB-linked outer membrane protein</fullName>
    </submittedName>
</protein>
<dbReference type="FunFam" id="2.170.130.10:FF:000003">
    <property type="entry name" value="SusC/RagA family TonB-linked outer membrane protein"/>
    <property type="match status" value="1"/>
</dbReference>
<dbReference type="NCBIfam" id="TIGR04056">
    <property type="entry name" value="OMP_RagA_SusC"/>
    <property type="match status" value="1"/>
</dbReference>
<dbReference type="InterPro" id="IPR012910">
    <property type="entry name" value="Plug_dom"/>
</dbReference>
<evidence type="ECO:0000259" key="8">
    <source>
        <dbReference type="Pfam" id="PF07715"/>
    </source>
</evidence>
<keyword evidence="2 7" id="KW-0813">Transport</keyword>
<dbReference type="EMBL" id="BMWP01000021">
    <property type="protein sequence ID" value="GGW42111.1"/>
    <property type="molecule type" value="Genomic_DNA"/>
</dbReference>
<dbReference type="NCBIfam" id="TIGR04057">
    <property type="entry name" value="SusC_RagA_signa"/>
    <property type="match status" value="1"/>
</dbReference>
<dbReference type="Gene3D" id="2.40.170.20">
    <property type="entry name" value="TonB-dependent receptor, beta-barrel domain"/>
    <property type="match status" value="1"/>
</dbReference>
<dbReference type="InterPro" id="IPR039426">
    <property type="entry name" value="TonB-dep_rcpt-like"/>
</dbReference>
<evidence type="ECO:0000256" key="7">
    <source>
        <dbReference type="PROSITE-ProRule" id="PRU01360"/>
    </source>
</evidence>
<dbReference type="RefSeq" id="WP_051315669.1">
    <property type="nucleotide sequence ID" value="NZ_BMWP01000021.1"/>
</dbReference>
<proteinExistence type="inferred from homology"/>
<comment type="subcellular location">
    <subcellularLocation>
        <location evidence="1 7">Cell outer membrane</location>
        <topology evidence="1 7">Multi-pass membrane protein</topology>
    </subcellularLocation>
</comment>
<dbReference type="SUPFAM" id="SSF56935">
    <property type="entry name" value="Porins"/>
    <property type="match status" value="1"/>
</dbReference>